<feature type="compositionally biased region" description="Basic and acidic residues" evidence="1">
    <location>
        <begin position="527"/>
        <end position="537"/>
    </location>
</feature>
<sequence length="593" mass="67764">MEGEFYVEYLGCSSLTKPATGLGAIQTPLREKYFIYKKSGKGKKTQEVGLRVNACGIEIIFRGSHPGDPNNQVYDLESIYICEAVRFVTSKGPDKKLQAGFIPIDNSRTPNTGNEKLYSPLDKKYHSLAKVSHPPIVACVMRRSIGVKVVECHSFVAQSDDVALRIIALVDSLKYRHADHPEPNRYEQENSRNPQRTDLIRTEFGEFGIYRGGSRQTNLPDENFRGGNRPPDNWGSNGRRYSDDQEADRYLGDNRVQERYSGQFDDPRRISGDESRIIHERQRSDELRPRNGYSEREEDNRRSGEGFSESSAMRLGFNYGRPGRPSTREDGQQFRIPRPMSPVRGPGKEPPVPAPKPNRPLSPNPTHGPSDRTRYPREEASYPRDPPYSSRDQREPPYTPIEPPYSSRDQQFTPRDKPYSPRDQPYSPRDKPFTPREPVNQGPAYSQSNRESRGEEETQKKPVAKVPPHLVAGVKVLPTGFAAALKKPPSPREDSGKFIQKEKIYEDEDPYDNAISRREYYENHGSRNVKSEGDWYTKEAPYGMPPPDVLPREERDNYNERDRLVDIILRLVLQKFFAIIIHSISCIYVTSAE</sequence>
<feature type="region of interest" description="Disordered" evidence="1">
    <location>
        <begin position="527"/>
        <end position="551"/>
    </location>
</feature>
<feature type="compositionally biased region" description="Basic and acidic residues" evidence="1">
    <location>
        <begin position="490"/>
        <end position="504"/>
    </location>
</feature>
<evidence type="ECO:0000313" key="2">
    <source>
        <dbReference type="EMBL" id="KAJ8312887.1"/>
    </source>
</evidence>
<organism evidence="2 3">
    <name type="scientific">Tegillarca granosa</name>
    <name type="common">Malaysian cockle</name>
    <name type="synonym">Anadara granosa</name>
    <dbReference type="NCBI Taxonomy" id="220873"/>
    <lineage>
        <taxon>Eukaryota</taxon>
        <taxon>Metazoa</taxon>
        <taxon>Spiralia</taxon>
        <taxon>Lophotrochozoa</taxon>
        <taxon>Mollusca</taxon>
        <taxon>Bivalvia</taxon>
        <taxon>Autobranchia</taxon>
        <taxon>Pteriomorphia</taxon>
        <taxon>Arcoida</taxon>
        <taxon>Arcoidea</taxon>
        <taxon>Arcidae</taxon>
        <taxon>Tegillarca</taxon>
    </lineage>
</organism>
<evidence type="ECO:0000256" key="1">
    <source>
        <dbReference type="SAM" id="MobiDB-lite"/>
    </source>
</evidence>
<name>A0ABQ9F961_TEGGR</name>
<feature type="region of interest" description="Disordered" evidence="1">
    <location>
        <begin position="210"/>
        <end position="468"/>
    </location>
</feature>
<evidence type="ECO:0000313" key="3">
    <source>
        <dbReference type="Proteomes" id="UP001217089"/>
    </source>
</evidence>
<dbReference type="EMBL" id="JARBDR010000440">
    <property type="protein sequence ID" value="KAJ8312887.1"/>
    <property type="molecule type" value="Genomic_DNA"/>
</dbReference>
<feature type="compositionally biased region" description="Basic and acidic residues" evidence="1">
    <location>
        <begin position="369"/>
        <end position="382"/>
    </location>
</feature>
<comment type="caution">
    <text evidence="2">The sequence shown here is derived from an EMBL/GenBank/DDBJ whole genome shotgun (WGS) entry which is preliminary data.</text>
</comment>
<protein>
    <recommendedName>
        <fullName evidence="4">PID domain-containing protein</fullName>
    </recommendedName>
</protein>
<reference evidence="2 3" key="1">
    <citation type="submission" date="2022-12" db="EMBL/GenBank/DDBJ databases">
        <title>Chromosome-level genome of Tegillarca granosa.</title>
        <authorList>
            <person name="Kim J."/>
        </authorList>
    </citation>
    <scope>NUCLEOTIDE SEQUENCE [LARGE SCALE GENOMIC DNA]</scope>
    <source>
        <strain evidence="2">Teg-2019</strain>
        <tissue evidence="2">Adductor muscle</tissue>
    </source>
</reference>
<dbReference type="PANTHER" id="PTHR21219:SF3">
    <property type="entry name" value="FI19613P1"/>
    <property type="match status" value="1"/>
</dbReference>
<feature type="compositionally biased region" description="Pro residues" evidence="1">
    <location>
        <begin position="348"/>
        <end position="363"/>
    </location>
</feature>
<dbReference type="PANTHER" id="PTHR21219">
    <property type="entry name" value="FI19613P1"/>
    <property type="match status" value="1"/>
</dbReference>
<accession>A0ABQ9F961</accession>
<feature type="compositionally biased region" description="Basic and acidic residues" evidence="1">
    <location>
        <begin position="265"/>
        <end position="304"/>
    </location>
</feature>
<evidence type="ECO:0008006" key="4">
    <source>
        <dbReference type="Google" id="ProtNLM"/>
    </source>
</evidence>
<feature type="region of interest" description="Disordered" evidence="1">
    <location>
        <begin position="485"/>
        <end position="504"/>
    </location>
</feature>
<keyword evidence="3" id="KW-1185">Reference proteome</keyword>
<gene>
    <name evidence="2" type="ORF">KUTeg_010260</name>
</gene>
<proteinExistence type="predicted"/>
<feature type="compositionally biased region" description="Basic and acidic residues" evidence="1">
    <location>
        <begin position="240"/>
        <end position="258"/>
    </location>
</feature>
<dbReference type="Proteomes" id="UP001217089">
    <property type="component" value="Unassembled WGS sequence"/>
</dbReference>
<feature type="compositionally biased region" description="Basic and acidic residues" evidence="1">
    <location>
        <begin position="450"/>
        <end position="460"/>
    </location>
</feature>